<dbReference type="OrthoDB" id="3174756at2759"/>
<reference evidence="2" key="2">
    <citation type="journal article" date="2020" name="Nat. Commun.">
        <title>Large-scale genome sequencing of mycorrhizal fungi provides insights into the early evolution of symbiotic traits.</title>
        <authorList>
            <person name="Miyauchi S."/>
            <person name="Kiss E."/>
            <person name="Kuo A."/>
            <person name="Drula E."/>
            <person name="Kohler A."/>
            <person name="Sanchez-Garcia M."/>
            <person name="Morin E."/>
            <person name="Andreopoulos B."/>
            <person name="Barry K.W."/>
            <person name="Bonito G."/>
            <person name="Buee M."/>
            <person name="Carver A."/>
            <person name="Chen C."/>
            <person name="Cichocki N."/>
            <person name="Clum A."/>
            <person name="Culley D."/>
            <person name="Crous P.W."/>
            <person name="Fauchery L."/>
            <person name="Girlanda M."/>
            <person name="Hayes R.D."/>
            <person name="Keri Z."/>
            <person name="LaButti K."/>
            <person name="Lipzen A."/>
            <person name="Lombard V."/>
            <person name="Magnuson J."/>
            <person name="Maillard F."/>
            <person name="Murat C."/>
            <person name="Nolan M."/>
            <person name="Ohm R.A."/>
            <person name="Pangilinan J."/>
            <person name="Pereira M.F."/>
            <person name="Perotto S."/>
            <person name="Peter M."/>
            <person name="Pfister S."/>
            <person name="Riley R."/>
            <person name="Sitrit Y."/>
            <person name="Stielow J.B."/>
            <person name="Szollosi G."/>
            <person name="Zifcakova L."/>
            <person name="Stursova M."/>
            <person name="Spatafora J.W."/>
            <person name="Tedersoo L."/>
            <person name="Vaario L.M."/>
            <person name="Yamada A."/>
            <person name="Yan M."/>
            <person name="Wang P."/>
            <person name="Xu J."/>
            <person name="Bruns T."/>
            <person name="Baldrian P."/>
            <person name="Vilgalys R."/>
            <person name="Dunand C."/>
            <person name="Henrissat B."/>
            <person name="Grigoriev I.V."/>
            <person name="Hibbett D."/>
            <person name="Nagy L.G."/>
            <person name="Martin F.M."/>
        </authorList>
    </citation>
    <scope>NUCLEOTIDE SEQUENCE</scope>
    <source>
        <strain evidence="2">Prilba</strain>
    </source>
</reference>
<dbReference type="AlphaFoldDB" id="A0A9P5TEA4"/>
<keyword evidence="3" id="KW-1185">Reference proteome</keyword>
<name>A0A9P5TEA4_9AGAM</name>
<sequence length="213" mass="23110">MDSPQRCKVHFPRNESPAADTSWSSAAFPVPGPQHLQSAHAPYSRQVPGQLHGPMSSPASTVGGHWPDEDWEDMPPPVDNHVVQGQQQDLQYDVMGYYNIANDHPPPHGHRDDAINDYAAFALDVPSHAQAAPPAPIDIFDGPARDTAAGPAQDFVDVWPPQGGVPNGSSNEILRQLAFFYLREPNSQVSLIRLEPGDAHGVRVAITLELANL</sequence>
<evidence type="ECO:0000256" key="1">
    <source>
        <dbReference type="SAM" id="MobiDB-lite"/>
    </source>
</evidence>
<feature type="region of interest" description="Disordered" evidence="1">
    <location>
        <begin position="1"/>
        <end position="68"/>
    </location>
</feature>
<proteinExistence type="predicted"/>
<evidence type="ECO:0000313" key="2">
    <source>
        <dbReference type="EMBL" id="KAF8487028.1"/>
    </source>
</evidence>
<organism evidence="2 3">
    <name type="scientific">Russula ochroleuca</name>
    <dbReference type="NCBI Taxonomy" id="152965"/>
    <lineage>
        <taxon>Eukaryota</taxon>
        <taxon>Fungi</taxon>
        <taxon>Dikarya</taxon>
        <taxon>Basidiomycota</taxon>
        <taxon>Agaricomycotina</taxon>
        <taxon>Agaricomycetes</taxon>
        <taxon>Russulales</taxon>
        <taxon>Russulaceae</taxon>
        <taxon>Russula</taxon>
    </lineage>
</organism>
<accession>A0A9P5TEA4</accession>
<dbReference type="EMBL" id="WHVB01000001">
    <property type="protein sequence ID" value="KAF8487028.1"/>
    <property type="molecule type" value="Genomic_DNA"/>
</dbReference>
<comment type="caution">
    <text evidence="2">The sequence shown here is derived from an EMBL/GenBank/DDBJ whole genome shotgun (WGS) entry which is preliminary data.</text>
</comment>
<protein>
    <submittedName>
        <fullName evidence="2">Uncharacterized protein</fullName>
    </submittedName>
</protein>
<evidence type="ECO:0000313" key="3">
    <source>
        <dbReference type="Proteomes" id="UP000759537"/>
    </source>
</evidence>
<gene>
    <name evidence="2" type="ORF">DFH94DRAFT_702468</name>
</gene>
<reference evidence="2" key="1">
    <citation type="submission" date="2019-10" db="EMBL/GenBank/DDBJ databases">
        <authorList>
            <consortium name="DOE Joint Genome Institute"/>
            <person name="Kuo A."/>
            <person name="Miyauchi S."/>
            <person name="Kiss E."/>
            <person name="Drula E."/>
            <person name="Kohler A."/>
            <person name="Sanchez-Garcia M."/>
            <person name="Andreopoulos B."/>
            <person name="Barry K.W."/>
            <person name="Bonito G."/>
            <person name="Buee M."/>
            <person name="Carver A."/>
            <person name="Chen C."/>
            <person name="Cichocki N."/>
            <person name="Clum A."/>
            <person name="Culley D."/>
            <person name="Crous P.W."/>
            <person name="Fauchery L."/>
            <person name="Girlanda M."/>
            <person name="Hayes R."/>
            <person name="Keri Z."/>
            <person name="LaButti K."/>
            <person name="Lipzen A."/>
            <person name="Lombard V."/>
            <person name="Magnuson J."/>
            <person name="Maillard F."/>
            <person name="Morin E."/>
            <person name="Murat C."/>
            <person name="Nolan M."/>
            <person name="Ohm R."/>
            <person name="Pangilinan J."/>
            <person name="Pereira M."/>
            <person name="Perotto S."/>
            <person name="Peter M."/>
            <person name="Riley R."/>
            <person name="Sitrit Y."/>
            <person name="Stielow B."/>
            <person name="Szollosi G."/>
            <person name="Zifcakova L."/>
            <person name="Stursova M."/>
            <person name="Spatafora J.W."/>
            <person name="Tedersoo L."/>
            <person name="Vaario L.-M."/>
            <person name="Yamada A."/>
            <person name="Yan M."/>
            <person name="Wang P."/>
            <person name="Xu J."/>
            <person name="Bruns T."/>
            <person name="Baldrian P."/>
            <person name="Vilgalys R."/>
            <person name="Henrissat B."/>
            <person name="Grigoriev I.V."/>
            <person name="Hibbett D."/>
            <person name="Nagy L.G."/>
            <person name="Martin F.M."/>
        </authorList>
    </citation>
    <scope>NUCLEOTIDE SEQUENCE</scope>
    <source>
        <strain evidence="2">Prilba</strain>
    </source>
</reference>
<dbReference type="Proteomes" id="UP000759537">
    <property type="component" value="Unassembled WGS sequence"/>
</dbReference>